<dbReference type="RefSeq" id="WP_115372349.1">
    <property type="nucleotide sequence ID" value="NZ_QASA01000001.1"/>
</dbReference>
<evidence type="ECO:0000313" key="6">
    <source>
        <dbReference type="EMBL" id="RDC62973.1"/>
    </source>
</evidence>
<dbReference type="AlphaFoldDB" id="A0A369QDH5"/>
<sequence length="355" mass="41032">MLPNPNEPKVYIILVNFNRWQDTLECLESIFKLTYSNYRVIVVDNNSENDSCTRIQDWANGSQAISFNKNFYQKTGIDSFPVAKPISFLFYNKLNRTNETDLTGREKLILIQSNANLGFAGGNNKATTFALHQGDADYFWYLNNDTVVNKEALTRIINFIKKEELVGKNYGIIGTKLLFYEQPELLQGIGGNYNKWSGLTSHVLENTNDKSLKSIYSEKAVVDYPIGASMVVTKAFIEEVGLMEEDYFLYFEELDWTQRAHKKGLSIISFLNCKVYHKESASIGNSTGKKSKIADFYNLRNRILISQRFFKPYLPLVYLGYIPVIFNRLKRKQLNRIKMIIGILWNPYQHYRGSK</sequence>
<reference evidence="6 7" key="1">
    <citation type="submission" date="2018-04" db="EMBL/GenBank/DDBJ databases">
        <title>Adhaeribacter sp. HMF7616 genome sequencing and assembly.</title>
        <authorList>
            <person name="Kang H."/>
            <person name="Kang J."/>
            <person name="Cha I."/>
            <person name="Kim H."/>
            <person name="Joh K."/>
        </authorList>
    </citation>
    <scope>NUCLEOTIDE SEQUENCE [LARGE SCALE GENOMIC DNA]</scope>
    <source>
        <strain evidence="6 7">HMF7616</strain>
    </source>
</reference>
<dbReference type="Gene3D" id="3.90.550.10">
    <property type="entry name" value="Spore Coat Polysaccharide Biosynthesis Protein SpsA, Chain A"/>
    <property type="match status" value="1"/>
</dbReference>
<feature type="transmembrane region" description="Helical" evidence="4">
    <location>
        <begin position="312"/>
        <end position="329"/>
    </location>
</feature>
<proteinExistence type="inferred from homology"/>
<dbReference type="Proteomes" id="UP000253919">
    <property type="component" value="Unassembled WGS sequence"/>
</dbReference>
<dbReference type="Pfam" id="PF00535">
    <property type="entry name" value="Glycos_transf_2"/>
    <property type="match status" value="2"/>
</dbReference>
<feature type="domain" description="Glycosyltransferase 2-like" evidence="5">
    <location>
        <begin position="106"/>
        <end position="180"/>
    </location>
</feature>
<organism evidence="6 7">
    <name type="scientific">Adhaeribacter pallidiroseus</name>
    <dbReference type="NCBI Taxonomy" id="2072847"/>
    <lineage>
        <taxon>Bacteria</taxon>
        <taxon>Pseudomonadati</taxon>
        <taxon>Bacteroidota</taxon>
        <taxon>Cytophagia</taxon>
        <taxon>Cytophagales</taxon>
        <taxon>Hymenobacteraceae</taxon>
        <taxon>Adhaeribacter</taxon>
    </lineage>
</organism>
<dbReference type="SUPFAM" id="SSF53448">
    <property type="entry name" value="Nucleotide-diphospho-sugar transferases"/>
    <property type="match status" value="1"/>
</dbReference>
<accession>A0A369QDH5</accession>
<dbReference type="PANTHER" id="PTHR43179">
    <property type="entry name" value="RHAMNOSYLTRANSFERASE WBBL"/>
    <property type="match status" value="1"/>
</dbReference>
<keyword evidence="4" id="KW-0812">Transmembrane</keyword>
<evidence type="ECO:0000256" key="1">
    <source>
        <dbReference type="ARBA" id="ARBA00006739"/>
    </source>
</evidence>
<evidence type="ECO:0000256" key="3">
    <source>
        <dbReference type="ARBA" id="ARBA00022679"/>
    </source>
</evidence>
<name>A0A369QDH5_9BACT</name>
<keyword evidence="3" id="KW-0808">Transferase</keyword>
<dbReference type="PANTHER" id="PTHR43179:SF12">
    <property type="entry name" value="GALACTOFURANOSYLTRANSFERASE GLFT2"/>
    <property type="match status" value="1"/>
</dbReference>
<comment type="similarity">
    <text evidence="1">Belongs to the glycosyltransferase 2 family.</text>
</comment>
<evidence type="ECO:0000313" key="7">
    <source>
        <dbReference type="Proteomes" id="UP000253919"/>
    </source>
</evidence>
<dbReference type="GO" id="GO:0016757">
    <property type="term" value="F:glycosyltransferase activity"/>
    <property type="evidence" value="ECO:0007669"/>
    <property type="project" value="UniProtKB-KW"/>
</dbReference>
<keyword evidence="7" id="KW-1185">Reference proteome</keyword>
<gene>
    <name evidence="6" type="ORF">AHMF7616_01572</name>
</gene>
<evidence type="ECO:0000256" key="2">
    <source>
        <dbReference type="ARBA" id="ARBA00022676"/>
    </source>
</evidence>
<keyword evidence="2" id="KW-0328">Glycosyltransferase</keyword>
<dbReference type="InterPro" id="IPR029044">
    <property type="entry name" value="Nucleotide-diphossugar_trans"/>
</dbReference>
<evidence type="ECO:0000256" key="4">
    <source>
        <dbReference type="SAM" id="Phobius"/>
    </source>
</evidence>
<dbReference type="CDD" id="cd04186">
    <property type="entry name" value="GT_2_like_c"/>
    <property type="match status" value="1"/>
</dbReference>
<dbReference type="OrthoDB" id="9771846at2"/>
<dbReference type="InterPro" id="IPR001173">
    <property type="entry name" value="Glyco_trans_2-like"/>
</dbReference>
<protein>
    <recommendedName>
        <fullName evidence="5">Glycosyltransferase 2-like domain-containing protein</fullName>
    </recommendedName>
</protein>
<keyword evidence="4" id="KW-1133">Transmembrane helix</keyword>
<keyword evidence="4" id="KW-0472">Membrane</keyword>
<comment type="caution">
    <text evidence="6">The sequence shown here is derived from an EMBL/GenBank/DDBJ whole genome shotgun (WGS) entry which is preliminary data.</text>
</comment>
<dbReference type="EMBL" id="QASA01000001">
    <property type="protein sequence ID" value="RDC62973.1"/>
    <property type="molecule type" value="Genomic_DNA"/>
</dbReference>
<feature type="domain" description="Glycosyltransferase 2-like" evidence="5">
    <location>
        <begin position="12"/>
        <end position="58"/>
    </location>
</feature>
<evidence type="ECO:0000259" key="5">
    <source>
        <dbReference type="Pfam" id="PF00535"/>
    </source>
</evidence>